<sequence precursor="true">MSTLPGQRALFTLLLVLGFCTSALAQQNSGSPRADRPDVSDTLVVATHEVPPFAMRYEGDEWTGISIDLLDEIVRSLEASSGHRIDVEFRELSLIEMLDAVEKSEIDLAAAAITMNYDREKRMDFAHSFHSSGLGIAVSEQDSDSAWATIVNTVFSKTFLKIVAALLLSMLVSAVGVYLFERRHNAEQFHSSWPRGIAAGMWWAAVTLTTVGYGDKVPQSSGGRVIGFLWMFSGLFIVASFTAAVTSALTVTQLQSRINGPADLHGARVATIEGSTSADYLHANHIVFEPCADVNAALSRLVDGECDAVVYDAPILKYETHQEFAGEARVLPTLFQEQDYAFALPSDSPLLEPINRILLRQTSSPDWEDTLASYFGKKPQ</sequence>
<proteinExistence type="predicted"/>
<feature type="domain" description="Solute-binding protein family 3/N-terminal" evidence="12">
    <location>
        <begin position="42"/>
        <end position="378"/>
    </location>
</feature>
<gene>
    <name evidence="14" type="ORF">CA85_28970</name>
</gene>
<keyword evidence="15" id="KW-1185">Reference proteome</keyword>
<dbReference type="InterPro" id="IPR015683">
    <property type="entry name" value="Ionotropic_Glu_rcpt"/>
</dbReference>
<dbReference type="EMBL" id="SJPK01000006">
    <property type="protein sequence ID" value="TWT66035.1"/>
    <property type="molecule type" value="Genomic_DNA"/>
</dbReference>
<dbReference type="Gene3D" id="3.40.190.10">
    <property type="entry name" value="Periplasmic binding protein-like II"/>
    <property type="match status" value="2"/>
</dbReference>
<feature type="transmembrane region" description="Helical" evidence="10">
    <location>
        <begin position="192"/>
        <end position="213"/>
    </location>
</feature>
<evidence type="ECO:0000259" key="13">
    <source>
        <dbReference type="SMART" id="SM00079"/>
    </source>
</evidence>
<dbReference type="SMART" id="SM00062">
    <property type="entry name" value="PBPb"/>
    <property type="match status" value="1"/>
</dbReference>
<dbReference type="SUPFAM" id="SSF53850">
    <property type="entry name" value="Periplasmic binding protein-like II"/>
    <property type="match status" value="1"/>
</dbReference>
<keyword evidence="5" id="KW-0406">Ion transport</keyword>
<comment type="caution">
    <text evidence="14">The sequence shown here is derived from an EMBL/GenBank/DDBJ whole genome shotgun (WGS) entry which is preliminary data.</text>
</comment>
<evidence type="ECO:0000256" key="3">
    <source>
        <dbReference type="ARBA" id="ARBA00022692"/>
    </source>
</evidence>
<dbReference type="Proteomes" id="UP000318053">
    <property type="component" value="Unassembled WGS sequence"/>
</dbReference>
<keyword evidence="7" id="KW-0675">Receptor</keyword>
<evidence type="ECO:0000259" key="12">
    <source>
        <dbReference type="SMART" id="SM00062"/>
    </source>
</evidence>
<evidence type="ECO:0000256" key="1">
    <source>
        <dbReference type="ARBA" id="ARBA00004141"/>
    </source>
</evidence>
<dbReference type="Pfam" id="PF00497">
    <property type="entry name" value="SBP_bac_3"/>
    <property type="match status" value="1"/>
</dbReference>
<keyword evidence="8" id="KW-0325">Glycoprotein</keyword>
<evidence type="ECO:0000256" key="5">
    <source>
        <dbReference type="ARBA" id="ARBA00023065"/>
    </source>
</evidence>
<evidence type="ECO:0000256" key="2">
    <source>
        <dbReference type="ARBA" id="ARBA00022448"/>
    </source>
</evidence>
<keyword evidence="6 10" id="KW-0472">Membrane</keyword>
<dbReference type="GO" id="GO:0015276">
    <property type="term" value="F:ligand-gated monoatomic ion channel activity"/>
    <property type="evidence" value="ECO:0007669"/>
    <property type="project" value="InterPro"/>
</dbReference>
<feature type="transmembrane region" description="Helical" evidence="10">
    <location>
        <begin position="159"/>
        <end position="180"/>
    </location>
</feature>
<keyword evidence="2" id="KW-0813">Transport</keyword>
<dbReference type="PRINTS" id="PR00169">
    <property type="entry name" value="KCHANNEL"/>
</dbReference>
<evidence type="ECO:0000313" key="14">
    <source>
        <dbReference type="EMBL" id="TWT66035.1"/>
    </source>
</evidence>
<organism evidence="14 15">
    <name type="scientific">Allorhodopirellula solitaria</name>
    <dbReference type="NCBI Taxonomy" id="2527987"/>
    <lineage>
        <taxon>Bacteria</taxon>
        <taxon>Pseudomonadati</taxon>
        <taxon>Planctomycetota</taxon>
        <taxon>Planctomycetia</taxon>
        <taxon>Pirellulales</taxon>
        <taxon>Pirellulaceae</taxon>
        <taxon>Allorhodopirellula</taxon>
    </lineage>
</organism>
<evidence type="ECO:0000256" key="9">
    <source>
        <dbReference type="ARBA" id="ARBA00023303"/>
    </source>
</evidence>
<dbReference type="RefSeq" id="WP_186774927.1">
    <property type="nucleotide sequence ID" value="NZ_SJPK01000006.1"/>
</dbReference>
<evidence type="ECO:0000256" key="11">
    <source>
        <dbReference type="SAM" id="SignalP"/>
    </source>
</evidence>
<evidence type="ECO:0000256" key="7">
    <source>
        <dbReference type="ARBA" id="ARBA00023170"/>
    </source>
</evidence>
<reference evidence="14 15" key="1">
    <citation type="submission" date="2019-02" db="EMBL/GenBank/DDBJ databases">
        <title>Deep-cultivation of Planctomycetes and their phenomic and genomic characterization uncovers novel biology.</title>
        <authorList>
            <person name="Wiegand S."/>
            <person name="Jogler M."/>
            <person name="Boedeker C."/>
            <person name="Pinto D."/>
            <person name="Vollmers J."/>
            <person name="Rivas-Marin E."/>
            <person name="Kohn T."/>
            <person name="Peeters S.H."/>
            <person name="Heuer A."/>
            <person name="Rast P."/>
            <person name="Oberbeckmann S."/>
            <person name="Bunk B."/>
            <person name="Jeske O."/>
            <person name="Meyerdierks A."/>
            <person name="Storesund J.E."/>
            <person name="Kallscheuer N."/>
            <person name="Luecker S."/>
            <person name="Lage O.M."/>
            <person name="Pohl T."/>
            <person name="Merkel B.J."/>
            <person name="Hornburger P."/>
            <person name="Mueller R.-W."/>
            <person name="Bruemmer F."/>
            <person name="Labrenz M."/>
            <person name="Spormann A.M."/>
            <person name="Op Den Camp H."/>
            <person name="Overmann J."/>
            <person name="Amann R."/>
            <person name="Jetten M.S.M."/>
            <person name="Mascher T."/>
            <person name="Medema M.H."/>
            <person name="Devos D.P."/>
            <person name="Kaster A.-K."/>
            <person name="Ovreas L."/>
            <person name="Rohde M."/>
            <person name="Galperin M.Y."/>
            <person name="Jogler C."/>
        </authorList>
    </citation>
    <scope>NUCLEOTIDE SEQUENCE [LARGE SCALE GENOMIC DNA]</scope>
    <source>
        <strain evidence="14 15">CA85</strain>
    </source>
</reference>
<evidence type="ECO:0000256" key="6">
    <source>
        <dbReference type="ARBA" id="ARBA00023136"/>
    </source>
</evidence>
<dbReference type="Gene3D" id="1.10.287.70">
    <property type="match status" value="1"/>
</dbReference>
<keyword evidence="4 10" id="KW-1133">Transmembrane helix</keyword>
<dbReference type="AlphaFoldDB" id="A0A5C5XVL5"/>
<keyword evidence="9 14" id="KW-0407">Ion channel</keyword>
<evidence type="ECO:0000256" key="10">
    <source>
        <dbReference type="SAM" id="Phobius"/>
    </source>
</evidence>
<dbReference type="GO" id="GO:0016020">
    <property type="term" value="C:membrane"/>
    <property type="evidence" value="ECO:0007669"/>
    <property type="project" value="UniProtKB-SubCell"/>
</dbReference>
<protein>
    <submittedName>
        <fullName evidence="14">Cyclic nucleotide-gated potassium channel</fullName>
    </submittedName>
</protein>
<evidence type="ECO:0000256" key="8">
    <source>
        <dbReference type="ARBA" id="ARBA00023180"/>
    </source>
</evidence>
<name>A0A5C5XVL5_9BACT</name>
<dbReference type="SMART" id="SM00079">
    <property type="entry name" value="PBPe"/>
    <property type="match status" value="1"/>
</dbReference>
<feature type="domain" description="Ionotropic glutamate receptor C-terminal" evidence="13">
    <location>
        <begin position="42"/>
        <end position="369"/>
    </location>
</feature>
<comment type="subcellular location">
    <subcellularLocation>
        <location evidence="1">Membrane</location>
        <topology evidence="1">Multi-pass membrane protein</topology>
    </subcellularLocation>
</comment>
<dbReference type="PANTHER" id="PTHR18966">
    <property type="entry name" value="IONOTROPIC GLUTAMATE RECEPTOR"/>
    <property type="match status" value="1"/>
</dbReference>
<feature type="signal peptide" evidence="11">
    <location>
        <begin position="1"/>
        <end position="25"/>
    </location>
</feature>
<feature type="chain" id="PRO_5023007169" evidence="11">
    <location>
        <begin position="26"/>
        <end position="380"/>
    </location>
</feature>
<dbReference type="Pfam" id="PF00060">
    <property type="entry name" value="Lig_chan"/>
    <property type="match status" value="1"/>
</dbReference>
<dbReference type="InterPro" id="IPR001320">
    <property type="entry name" value="Iontro_rcpt_C"/>
</dbReference>
<evidence type="ECO:0000256" key="4">
    <source>
        <dbReference type="ARBA" id="ARBA00022989"/>
    </source>
</evidence>
<accession>A0A5C5XVL5</accession>
<evidence type="ECO:0000313" key="15">
    <source>
        <dbReference type="Proteomes" id="UP000318053"/>
    </source>
</evidence>
<keyword evidence="3 10" id="KW-0812">Transmembrane</keyword>
<keyword evidence="11" id="KW-0732">Signal</keyword>
<feature type="transmembrane region" description="Helical" evidence="10">
    <location>
        <begin position="225"/>
        <end position="249"/>
    </location>
</feature>
<dbReference type="SUPFAM" id="SSF81324">
    <property type="entry name" value="Voltage-gated potassium channels"/>
    <property type="match status" value="1"/>
</dbReference>
<dbReference type="InterPro" id="IPR001638">
    <property type="entry name" value="Solute-binding_3/MltF_N"/>
</dbReference>